<protein>
    <submittedName>
        <fullName evidence="2">Uncharacterized protein</fullName>
    </submittedName>
</protein>
<keyword evidence="3" id="KW-1185">Reference proteome</keyword>
<proteinExistence type="predicted"/>
<feature type="signal peptide" evidence="1">
    <location>
        <begin position="1"/>
        <end position="40"/>
    </location>
</feature>
<feature type="chain" id="PRO_5015124380" evidence="1">
    <location>
        <begin position="41"/>
        <end position="177"/>
    </location>
</feature>
<dbReference type="EMBL" id="LHPG02000025">
    <property type="protein sequence ID" value="PRW20301.1"/>
    <property type="molecule type" value="Genomic_DNA"/>
</dbReference>
<accession>A0A2P6TCD8</accession>
<sequence length="177" mass="18707">MSGWAGVVASPTERVTAPSKMATRTLTLAVMAALLACAAAELPTAAFKNEGGPTFLVGPTFSVDADKAVASMAWNHDGGYTAIIGGAEGNNTVLRGEYTSWECVEGKPGYYTAQLTQTKTTEAGEETTETLCEFGVADEKSNRYAQSADGCPTDVENEDFYFAPEGAPKRDFKYTCA</sequence>
<evidence type="ECO:0000313" key="2">
    <source>
        <dbReference type="EMBL" id="PRW20301.1"/>
    </source>
</evidence>
<name>A0A2P6TCD8_CHLSO</name>
<evidence type="ECO:0000313" key="3">
    <source>
        <dbReference type="Proteomes" id="UP000239899"/>
    </source>
</evidence>
<gene>
    <name evidence="2" type="ORF">C2E21_9166</name>
</gene>
<reference evidence="2 3" key="1">
    <citation type="journal article" date="2018" name="Plant J.">
        <title>Genome sequences of Chlorella sorokiniana UTEX 1602 and Micractinium conductrix SAG 241.80: implications to maltose excretion by a green alga.</title>
        <authorList>
            <person name="Arriola M.B."/>
            <person name="Velmurugan N."/>
            <person name="Zhang Y."/>
            <person name="Plunkett M.H."/>
            <person name="Hondzo H."/>
            <person name="Barney B.M."/>
        </authorList>
    </citation>
    <scope>NUCLEOTIDE SEQUENCE [LARGE SCALE GENOMIC DNA]</scope>
    <source>
        <strain evidence="3">UTEX 1602</strain>
    </source>
</reference>
<dbReference type="AlphaFoldDB" id="A0A2P6TCD8"/>
<comment type="caution">
    <text evidence="2">The sequence shown here is derived from an EMBL/GenBank/DDBJ whole genome shotgun (WGS) entry which is preliminary data.</text>
</comment>
<organism evidence="2 3">
    <name type="scientific">Chlorella sorokiniana</name>
    <name type="common">Freshwater green alga</name>
    <dbReference type="NCBI Taxonomy" id="3076"/>
    <lineage>
        <taxon>Eukaryota</taxon>
        <taxon>Viridiplantae</taxon>
        <taxon>Chlorophyta</taxon>
        <taxon>core chlorophytes</taxon>
        <taxon>Trebouxiophyceae</taxon>
        <taxon>Chlorellales</taxon>
        <taxon>Chlorellaceae</taxon>
        <taxon>Chlorella clade</taxon>
        <taxon>Chlorella</taxon>
    </lineage>
</organism>
<keyword evidence="1" id="KW-0732">Signal</keyword>
<evidence type="ECO:0000256" key="1">
    <source>
        <dbReference type="SAM" id="SignalP"/>
    </source>
</evidence>
<dbReference type="Proteomes" id="UP000239899">
    <property type="component" value="Unassembled WGS sequence"/>
</dbReference>